<protein>
    <submittedName>
        <fullName evidence="6">Monosaccharide ABC transporter substrate-binding protein (CUT2 family)</fullName>
    </submittedName>
</protein>
<feature type="transmembrane region" description="Helical" evidence="4">
    <location>
        <begin position="15"/>
        <end position="38"/>
    </location>
</feature>
<dbReference type="GO" id="GO:0030246">
    <property type="term" value="F:carbohydrate binding"/>
    <property type="evidence" value="ECO:0007669"/>
    <property type="project" value="UniProtKB-ARBA"/>
</dbReference>
<accession>A0A3N1XUS2</accession>
<sequence>MKQDRENGFPGKYTFSSLIIIGSVIIVLIITIMGIVYFQNKLHATGLSKDNLYSSYDKHYAFITDNVDQDFWNEVYSGAFDKGKSQNIYVERFGKYLFEDYNKNEILRMAINGGVDGIIFEGDADPETEELINSAVNKGIPVITVLKDSSRSLRQCYVGINSYNLGQEYGKQLLKMKDKDIKRVFVLVDEKNEDSSKNIILLAIRETIEKELGKDHGLDIEAVVVDNENAFSSEEAIRDIIMDSENVPDVMICMNATYTQCAYQSVVDHNKVGEINILGYYDSDNILNAIKKGIIYSTISVDTKQMGNLCVTALEEFELTGHVSEYLPVDTKMITPDNVKEYIREE</sequence>
<dbReference type="PANTHER" id="PTHR46847:SF1">
    <property type="entry name" value="D-ALLOSE-BINDING PERIPLASMIC PROTEIN-RELATED"/>
    <property type="match status" value="1"/>
</dbReference>
<evidence type="ECO:0000313" key="7">
    <source>
        <dbReference type="Proteomes" id="UP000273083"/>
    </source>
</evidence>
<evidence type="ECO:0000256" key="1">
    <source>
        <dbReference type="ARBA" id="ARBA00004196"/>
    </source>
</evidence>
<keyword evidence="7" id="KW-1185">Reference proteome</keyword>
<evidence type="ECO:0000256" key="4">
    <source>
        <dbReference type="SAM" id="Phobius"/>
    </source>
</evidence>
<evidence type="ECO:0000256" key="3">
    <source>
        <dbReference type="ARBA" id="ARBA00022729"/>
    </source>
</evidence>
<feature type="domain" description="Periplasmic binding protein" evidence="5">
    <location>
        <begin position="61"/>
        <end position="314"/>
    </location>
</feature>
<evidence type="ECO:0000313" key="6">
    <source>
        <dbReference type="EMBL" id="ROR30369.1"/>
    </source>
</evidence>
<keyword evidence="4" id="KW-0472">Membrane</keyword>
<comment type="similarity">
    <text evidence="2">Belongs to the bacterial solute-binding protein 2 family.</text>
</comment>
<organism evidence="6 7">
    <name type="scientific">Mobilisporobacter senegalensis</name>
    <dbReference type="NCBI Taxonomy" id="1329262"/>
    <lineage>
        <taxon>Bacteria</taxon>
        <taxon>Bacillati</taxon>
        <taxon>Bacillota</taxon>
        <taxon>Clostridia</taxon>
        <taxon>Lachnospirales</taxon>
        <taxon>Lachnospiraceae</taxon>
        <taxon>Mobilisporobacter</taxon>
    </lineage>
</organism>
<keyword evidence="4" id="KW-0812">Transmembrane</keyword>
<dbReference type="Proteomes" id="UP000273083">
    <property type="component" value="Unassembled WGS sequence"/>
</dbReference>
<name>A0A3N1XUS2_9FIRM</name>
<dbReference type="GO" id="GO:0030313">
    <property type="term" value="C:cell envelope"/>
    <property type="evidence" value="ECO:0007669"/>
    <property type="project" value="UniProtKB-SubCell"/>
</dbReference>
<keyword evidence="3" id="KW-0732">Signal</keyword>
<reference evidence="6 7" key="1">
    <citation type="submission" date="2018-11" db="EMBL/GenBank/DDBJ databases">
        <title>Genomic Encyclopedia of Type Strains, Phase IV (KMG-IV): sequencing the most valuable type-strain genomes for metagenomic binning, comparative biology and taxonomic classification.</title>
        <authorList>
            <person name="Goeker M."/>
        </authorList>
    </citation>
    <scope>NUCLEOTIDE SEQUENCE [LARGE SCALE GENOMIC DNA]</scope>
    <source>
        <strain evidence="6 7">DSM 26537</strain>
    </source>
</reference>
<dbReference type="SUPFAM" id="SSF53822">
    <property type="entry name" value="Periplasmic binding protein-like I"/>
    <property type="match status" value="1"/>
</dbReference>
<comment type="subcellular location">
    <subcellularLocation>
        <location evidence="1">Cell envelope</location>
    </subcellularLocation>
</comment>
<dbReference type="PANTHER" id="PTHR46847">
    <property type="entry name" value="D-ALLOSE-BINDING PERIPLASMIC PROTEIN-RELATED"/>
    <property type="match status" value="1"/>
</dbReference>
<dbReference type="InterPro" id="IPR028082">
    <property type="entry name" value="Peripla_BP_I"/>
</dbReference>
<evidence type="ECO:0000259" key="5">
    <source>
        <dbReference type="Pfam" id="PF13407"/>
    </source>
</evidence>
<gene>
    <name evidence="6" type="ORF">EDD66_10220</name>
</gene>
<dbReference type="InterPro" id="IPR025997">
    <property type="entry name" value="SBP_2_dom"/>
</dbReference>
<evidence type="ECO:0000256" key="2">
    <source>
        <dbReference type="ARBA" id="ARBA00007639"/>
    </source>
</evidence>
<keyword evidence="4" id="KW-1133">Transmembrane helix</keyword>
<comment type="caution">
    <text evidence="6">The sequence shown here is derived from an EMBL/GenBank/DDBJ whole genome shotgun (WGS) entry which is preliminary data.</text>
</comment>
<dbReference type="OrthoDB" id="6196975at2"/>
<dbReference type="AlphaFoldDB" id="A0A3N1XUS2"/>
<dbReference type="Gene3D" id="3.40.50.2300">
    <property type="match status" value="2"/>
</dbReference>
<dbReference type="RefSeq" id="WP_123608079.1">
    <property type="nucleotide sequence ID" value="NZ_RJVG01000002.1"/>
</dbReference>
<dbReference type="EMBL" id="RJVG01000002">
    <property type="protein sequence ID" value="ROR30369.1"/>
    <property type="molecule type" value="Genomic_DNA"/>
</dbReference>
<proteinExistence type="inferred from homology"/>
<dbReference type="Pfam" id="PF13407">
    <property type="entry name" value="Peripla_BP_4"/>
    <property type="match status" value="1"/>
</dbReference>